<dbReference type="RefSeq" id="WP_104711819.1">
    <property type="nucleotide sequence ID" value="NZ_PTRA01000001.1"/>
</dbReference>
<dbReference type="Proteomes" id="UP000239590">
    <property type="component" value="Unassembled WGS sequence"/>
</dbReference>
<keyword evidence="4" id="KW-1185">Reference proteome</keyword>
<evidence type="ECO:0000259" key="2">
    <source>
        <dbReference type="PROSITE" id="PS50213"/>
    </source>
</evidence>
<dbReference type="OrthoDB" id="1119934at2"/>
<dbReference type="EMBL" id="PTRA01000001">
    <property type="protein sequence ID" value="PQA59945.1"/>
    <property type="molecule type" value="Genomic_DNA"/>
</dbReference>
<dbReference type="PANTHER" id="PTHR10900:SF77">
    <property type="entry name" value="FI19380P1"/>
    <property type="match status" value="1"/>
</dbReference>
<reference evidence="4" key="1">
    <citation type="submission" date="2018-02" db="EMBL/GenBank/DDBJ databases">
        <title>Genome sequencing of Solimonas sp. HR-BB.</title>
        <authorList>
            <person name="Lee Y."/>
            <person name="Jeon C.O."/>
        </authorList>
    </citation>
    <scope>NUCLEOTIDE SEQUENCE [LARGE SCALE GENOMIC DNA]</scope>
    <source>
        <strain evidence="4">HR-U</strain>
    </source>
</reference>
<keyword evidence="1" id="KW-0732">Signal</keyword>
<dbReference type="SMART" id="SM00554">
    <property type="entry name" value="FAS1"/>
    <property type="match status" value="1"/>
</dbReference>
<dbReference type="InterPro" id="IPR050904">
    <property type="entry name" value="Adhesion/Biosynth-related"/>
</dbReference>
<protein>
    <submittedName>
        <fullName evidence="3">Fasciclin</fullName>
    </submittedName>
</protein>
<name>A0A2S7IQF7_9BACT</name>
<organism evidence="3 4">
    <name type="scientific">Siphonobacter curvatus</name>
    <dbReference type="NCBI Taxonomy" id="2094562"/>
    <lineage>
        <taxon>Bacteria</taxon>
        <taxon>Pseudomonadati</taxon>
        <taxon>Bacteroidota</taxon>
        <taxon>Cytophagia</taxon>
        <taxon>Cytophagales</taxon>
        <taxon>Cytophagaceae</taxon>
        <taxon>Siphonobacter</taxon>
    </lineage>
</organism>
<dbReference type="InterPro" id="IPR036378">
    <property type="entry name" value="FAS1_dom_sf"/>
</dbReference>
<sequence length="170" mass="18169">MKTLLFVFALGITASYAQTSVNDSRKDLIANLSSTADYATFTNALNQSGLSQTLRANGPFTIFAPTDKAFAKVPSLDELMKSENKPKLIKLLSNHVLTGKYTAQSIREAIEKGQGKATFKTLGGGTLTAALSENALLITDEAGSTSRVIMPDQNSDNGIIHIVDTVDQTK</sequence>
<evidence type="ECO:0000313" key="3">
    <source>
        <dbReference type="EMBL" id="PQA59945.1"/>
    </source>
</evidence>
<dbReference type="AlphaFoldDB" id="A0A2S7IQF7"/>
<dbReference type="Pfam" id="PF02469">
    <property type="entry name" value="Fasciclin"/>
    <property type="match status" value="1"/>
</dbReference>
<dbReference type="SUPFAM" id="SSF82153">
    <property type="entry name" value="FAS1 domain"/>
    <property type="match status" value="1"/>
</dbReference>
<dbReference type="Gene3D" id="2.30.180.10">
    <property type="entry name" value="FAS1 domain"/>
    <property type="match status" value="1"/>
</dbReference>
<dbReference type="PANTHER" id="PTHR10900">
    <property type="entry name" value="PERIOSTIN-RELATED"/>
    <property type="match status" value="1"/>
</dbReference>
<comment type="caution">
    <text evidence="3">The sequence shown here is derived from an EMBL/GenBank/DDBJ whole genome shotgun (WGS) entry which is preliminary data.</text>
</comment>
<evidence type="ECO:0000313" key="4">
    <source>
        <dbReference type="Proteomes" id="UP000239590"/>
    </source>
</evidence>
<feature type="signal peptide" evidence="1">
    <location>
        <begin position="1"/>
        <end position="17"/>
    </location>
</feature>
<proteinExistence type="predicted"/>
<gene>
    <name evidence="3" type="ORF">C5O19_10075</name>
</gene>
<dbReference type="InterPro" id="IPR000782">
    <property type="entry name" value="FAS1_domain"/>
</dbReference>
<feature type="chain" id="PRO_5015528449" evidence="1">
    <location>
        <begin position="18"/>
        <end position="170"/>
    </location>
</feature>
<feature type="domain" description="FAS1" evidence="2">
    <location>
        <begin position="25"/>
        <end position="167"/>
    </location>
</feature>
<evidence type="ECO:0000256" key="1">
    <source>
        <dbReference type="SAM" id="SignalP"/>
    </source>
</evidence>
<accession>A0A2S7IQF7</accession>
<dbReference type="PROSITE" id="PS50213">
    <property type="entry name" value="FAS1"/>
    <property type="match status" value="1"/>
</dbReference>